<evidence type="ECO:0000256" key="2">
    <source>
        <dbReference type="ARBA" id="ARBA00022553"/>
    </source>
</evidence>
<dbReference type="InterPro" id="IPR057326">
    <property type="entry name" value="KR_dom"/>
</dbReference>
<accession>A0A8T6R2I8</accession>
<dbReference type="InterPro" id="IPR014030">
    <property type="entry name" value="Ketoacyl_synth_N"/>
</dbReference>
<dbReference type="Gene3D" id="3.40.50.720">
    <property type="entry name" value="NAD(P)-binding Rossmann-like Domain"/>
    <property type="match status" value="1"/>
</dbReference>
<dbReference type="Pfam" id="PF14765">
    <property type="entry name" value="PS-DH"/>
    <property type="match status" value="1"/>
</dbReference>
<keyword evidence="2" id="KW-0597">Phosphoprotein</keyword>
<evidence type="ECO:0000313" key="9">
    <source>
        <dbReference type="Proteomes" id="UP000287866"/>
    </source>
</evidence>
<dbReference type="SMART" id="SM00823">
    <property type="entry name" value="PKS_PP"/>
    <property type="match status" value="1"/>
</dbReference>
<comment type="caution">
    <text evidence="8">The sequence shown here is derived from an EMBL/GenBank/DDBJ whole genome shotgun (WGS) entry which is preliminary data.</text>
</comment>
<dbReference type="InterPro" id="IPR049552">
    <property type="entry name" value="PKS_DH_N"/>
</dbReference>
<dbReference type="Pfam" id="PF00109">
    <property type="entry name" value="ketoacyl-synt"/>
    <property type="match status" value="1"/>
</dbReference>
<dbReference type="InterPro" id="IPR042104">
    <property type="entry name" value="PKS_dehydratase_sf"/>
</dbReference>
<feature type="active site" description="Proton acceptor; for dehydratase activity" evidence="4">
    <location>
        <position position="685"/>
    </location>
</feature>
<dbReference type="GO" id="GO:0071770">
    <property type="term" value="P:DIM/DIP cell wall layer assembly"/>
    <property type="evidence" value="ECO:0007669"/>
    <property type="project" value="TreeGrafter"/>
</dbReference>
<dbReference type="GO" id="GO:0005737">
    <property type="term" value="C:cytoplasm"/>
    <property type="evidence" value="ECO:0007669"/>
    <property type="project" value="TreeGrafter"/>
</dbReference>
<evidence type="ECO:0000313" key="8">
    <source>
        <dbReference type="EMBL" id="NHA67700.1"/>
    </source>
</evidence>
<dbReference type="InterPro" id="IPR049900">
    <property type="entry name" value="PKS_mFAS_DH"/>
</dbReference>
<dbReference type="Pfam" id="PF21089">
    <property type="entry name" value="PKS_DH_N"/>
    <property type="match status" value="1"/>
</dbReference>
<dbReference type="InterPro" id="IPR036291">
    <property type="entry name" value="NAD(P)-bd_dom_sf"/>
</dbReference>
<proteinExistence type="predicted"/>
<dbReference type="Pfam" id="PF08659">
    <property type="entry name" value="KR"/>
    <property type="match status" value="1"/>
</dbReference>
<gene>
    <name evidence="8" type="ORF">EPD83_006490</name>
</gene>
<keyword evidence="3" id="KW-0808">Transferase</keyword>
<dbReference type="InterPro" id="IPR020806">
    <property type="entry name" value="PKS_PP-bd"/>
</dbReference>
<dbReference type="Gene3D" id="1.10.1240.100">
    <property type="match status" value="1"/>
</dbReference>
<feature type="domain" description="Ketosynthase family 3 (KS3)" evidence="6">
    <location>
        <begin position="30"/>
        <end position="467"/>
    </location>
</feature>
<protein>
    <submittedName>
        <fullName evidence="8">KR domain-containing protein</fullName>
    </submittedName>
</protein>
<sequence>MELAQYLYAQITSGRLDEEEGRGYLGQVLPREIAVVGMSCEYTGAPTLFDLERLLRSGRHGFAPFPESRRKYFPRDHRYLVDAARSYERDPEELFLQMCGQPGSYLEDVDQFEPGFFDIPEHEATYVDPMHRLVLKHLHLALEHSGLTRAEVYGSRTAVYVGKDRSIAGSYASEIEADSDLINPGTWEGILASRLNYLYDLQGGSLVVDTACSSSLVALHIATKMLRDGEIDLALVGGIALGLAPRQGEVFGDYASVETSRDHLKVFDQASSGTIFGEGVGFVVLRRLPEALERGEHVYSVVRATGINSDGRSNGLTAPNPKAQTALVLDTYAAASITPDTIDYVDAHGTGTKLGDPIEIRGLTDAFRGAGATGYSTTALSSLKENIGHTVGAAGVGGLIKMSLALDSRLIYPACGFEVPNDFIKFIDTPFYVPDALSPWERGDHPRRGAISSFGFSGTNGHTVLEEFEAPDRGPHDGRELPFLLSAPTPHQLVGVIDGFLRGAALVAERHLPDVAFTLARRRARYATTVGFTAGDHDGLLAGLRAAREALVTGTPVAGVVVGTAADAAADGAGSRALDLLRSRMAAMPDLLTLTERLGLTVTEGADLLSDGDLADGRTCGLPGHVFDTKAYWGTVKTYNVYETEPELPGTPLDGPLLDTKVLSTPTVDLYSIRLDPSRWFLADHRIAGHPTLSGTAYTQVAAELATLHFGTPAYELSRMMFKNLIQVPQGRTVLVEAARRDGDVLDVQVFSPAQDEASPVVAHGSFTLRRLDPATLDPGKGVATASAAADRLAWQGEDGGTSGMRFAGRWDLRLATMLHETLEDGDHLLDFTLHPEHRQDLADFHLSPAILDLVAGVTSWERSSTTGQAFLPLSYGRLRFTGRPFTARVTSRTTLRYDTTSEPRVAAADVWVYDEDGELVVQLERYAMRAFTGAPAEPSLHEVGLTALEWPATTPEPPASVLLVGSGPDADTAWAGLDDGGRARVRRVTPEELETGTDRADAVVWVIPSGAADDPAGLAAAAQEYLGVAKAAPRRLGTGGRLLVLAARGLADPAEPGDGGVDPFGHAALAAARVVQMENPRVTTLAVSDADLDLARALNLARSPGLEGRKVRVDGDRLRGEVLRPRSGDLPARTVTPGSTVLLTGGFGGIGLEYLDALWREHQAHAVVLGRRDLDALAASDHADDRERAARARALVADGMELRFVPCDLDRPAEVREAVAKLRADSVRVSGVVHLAGVPEDGMLFRKEPADLAAVLAPKAGAASALLSALGDEVDWVLAASSMTTLTGAPGQFGYTLANAVLEGLARSGSGTVSTVRWPGWKETGMALRFGVADAADDAFLLAPLTTAAGAEYVRRSLAGSFTDLVVGDLTAAAPALLDPWLERAGAAPAEAAAPAAPAGPSTDTGGMTIKDYASLTVTGTDRELDDLEKLVTVLFASVLDADAIDVTVSFTDLGGDSLKAFSIYTPLVDRLGVDLEVADIFIHSTVLELSAHVRELQED</sequence>
<dbReference type="SUPFAM" id="SSF51735">
    <property type="entry name" value="NAD(P)-binding Rossmann-fold domains"/>
    <property type="match status" value="1"/>
</dbReference>
<dbReference type="InterPro" id="IPR013968">
    <property type="entry name" value="PKS_KR"/>
</dbReference>
<evidence type="ECO:0000256" key="3">
    <source>
        <dbReference type="ARBA" id="ARBA00022679"/>
    </source>
</evidence>
<evidence type="ECO:0000256" key="4">
    <source>
        <dbReference type="PROSITE-ProRule" id="PRU01363"/>
    </source>
</evidence>
<dbReference type="SUPFAM" id="SSF53901">
    <property type="entry name" value="Thiolase-like"/>
    <property type="match status" value="1"/>
</dbReference>
<dbReference type="PROSITE" id="PS52019">
    <property type="entry name" value="PKS_MFAS_DH"/>
    <property type="match status" value="1"/>
</dbReference>
<name>A0A8T6R2I8_9MICO</name>
<feature type="region of interest" description="C-terminal hotdog fold" evidence="4">
    <location>
        <begin position="794"/>
        <end position="938"/>
    </location>
</feature>
<dbReference type="Proteomes" id="UP000287866">
    <property type="component" value="Unassembled WGS sequence"/>
</dbReference>
<keyword evidence="9" id="KW-1185">Reference proteome</keyword>
<dbReference type="GO" id="GO:0006633">
    <property type="term" value="P:fatty acid biosynthetic process"/>
    <property type="evidence" value="ECO:0007669"/>
    <property type="project" value="InterPro"/>
</dbReference>
<dbReference type="CDD" id="cd00833">
    <property type="entry name" value="PKS"/>
    <property type="match status" value="1"/>
</dbReference>
<dbReference type="GO" id="GO:0005886">
    <property type="term" value="C:plasma membrane"/>
    <property type="evidence" value="ECO:0007669"/>
    <property type="project" value="TreeGrafter"/>
</dbReference>
<evidence type="ECO:0000256" key="1">
    <source>
        <dbReference type="ARBA" id="ARBA00022450"/>
    </source>
</evidence>
<dbReference type="InterPro" id="IPR020841">
    <property type="entry name" value="PKS_Beta-ketoAc_synthase_dom"/>
</dbReference>
<dbReference type="InterPro" id="IPR032821">
    <property type="entry name" value="PKS_assoc"/>
</dbReference>
<dbReference type="InterPro" id="IPR014031">
    <property type="entry name" value="Ketoacyl_synth_C"/>
</dbReference>
<dbReference type="GO" id="GO:0031177">
    <property type="term" value="F:phosphopantetheine binding"/>
    <property type="evidence" value="ECO:0007669"/>
    <property type="project" value="InterPro"/>
</dbReference>
<dbReference type="InterPro" id="IPR009081">
    <property type="entry name" value="PP-bd_ACP"/>
</dbReference>
<feature type="region of interest" description="N-terminal hotdog fold" evidence="4">
    <location>
        <begin position="655"/>
        <end position="776"/>
    </location>
</feature>
<dbReference type="Gene3D" id="3.10.129.110">
    <property type="entry name" value="Polyketide synthase dehydratase"/>
    <property type="match status" value="1"/>
</dbReference>
<dbReference type="GO" id="GO:0004312">
    <property type="term" value="F:fatty acid synthase activity"/>
    <property type="evidence" value="ECO:0007669"/>
    <property type="project" value="TreeGrafter"/>
</dbReference>
<dbReference type="SMART" id="SM01294">
    <property type="entry name" value="PKS_PP_betabranch"/>
    <property type="match status" value="1"/>
</dbReference>
<dbReference type="Gene3D" id="1.10.1200.10">
    <property type="entry name" value="ACP-like"/>
    <property type="match status" value="1"/>
</dbReference>
<reference evidence="8" key="1">
    <citation type="submission" date="2020-03" db="EMBL/GenBank/DDBJ databases">
        <title>Phycicoccus flavus sp. nov., a novel endophytic actinobacterium isolated from branch of Kandelia candel.</title>
        <authorList>
            <person name="Tuo L."/>
        </authorList>
    </citation>
    <scope>NUCLEOTIDE SEQUENCE</scope>
    <source>
        <strain evidence="8">CMS6Z-2</strain>
    </source>
</reference>
<dbReference type="InterPro" id="IPR049551">
    <property type="entry name" value="PKS_DH_C"/>
</dbReference>
<dbReference type="PANTHER" id="PTHR43775:SF37">
    <property type="entry name" value="SI:DKEY-61P9.11"/>
    <property type="match status" value="1"/>
</dbReference>
<dbReference type="InterPro" id="IPR016039">
    <property type="entry name" value="Thiolase-like"/>
</dbReference>
<dbReference type="SUPFAM" id="SSF47336">
    <property type="entry name" value="ACP-like"/>
    <property type="match status" value="1"/>
</dbReference>
<dbReference type="EMBL" id="SAYU02000015">
    <property type="protein sequence ID" value="NHA67700.1"/>
    <property type="molecule type" value="Genomic_DNA"/>
</dbReference>
<dbReference type="Gene3D" id="3.40.47.10">
    <property type="match status" value="1"/>
</dbReference>
<dbReference type="PROSITE" id="PS00606">
    <property type="entry name" value="KS3_1"/>
    <property type="match status" value="1"/>
</dbReference>
<organism evidence="8 9">
    <name type="scientific">Phycicoccus flavus</name>
    <dbReference type="NCBI Taxonomy" id="2502783"/>
    <lineage>
        <taxon>Bacteria</taxon>
        <taxon>Bacillati</taxon>
        <taxon>Actinomycetota</taxon>
        <taxon>Actinomycetes</taxon>
        <taxon>Micrococcales</taxon>
        <taxon>Intrasporangiaceae</taxon>
        <taxon>Phycicoccus</taxon>
    </lineage>
</organism>
<dbReference type="PANTHER" id="PTHR43775">
    <property type="entry name" value="FATTY ACID SYNTHASE"/>
    <property type="match status" value="1"/>
</dbReference>
<dbReference type="PROSITE" id="PS50075">
    <property type="entry name" value="CARRIER"/>
    <property type="match status" value="1"/>
</dbReference>
<dbReference type="Pfam" id="PF02801">
    <property type="entry name" value="Ketoacyl-synt_C"/>
    <property type="match status" value="1"/>
</dbReference>
<feature type="domain" description="PKS/mFAS DH" evidence="7">
    <location>
        <begin position="655"/>
        <end position="938"/>
    </location>
</feature>
<dbReference type="InterPro" id="IPR018201">
    <property type="entry name" value="Ketoacyl_synth_AS"/>
</dbReference>
<dbReference type="SMART" id="SM00825">
    <property type="entry name" value="PKS_KS"/>
    <property type="match status" value="1"/>
</dbReference>
<dbReference type="Pfam" id="PF00550">
    <property type="entry name" value="PP-binding"/>
    <property type="match status" value="1"/>
</dbReference>
<dbReference type="Pfam" id="PF16197">
    <property type="entry name" value="KAsynt_C_assoc"/>
    <property type="match status" value="1"/>
</dbReference>
<feature type="active site" description="Proton donor; for dehydratase activity" evidence="4">
    <location>
        <position position="853"/>
    </location>
</feature>
<dbReference type="SMART" id="SM00822">
    <property type="entry name" value="PKS_KR"/>
    <property type="match status" value="1"/>
</dbReference>
<dbReference type="InterPro" id="IPR050091">
    <property type="entry name" value="PKS_NRPS_Biosynth_Enz"/>
</dbReference>
<evidence type="ECO:0000259" key="5">
    <source>
        <dbReference type="PROSITE" id="PS50075"/>
    </source>
</evidence>
<evidence type="ECO:0000259" key="6">
    <source>
        <dbReference type="PROSITE" id="PS52004"/>
    </source>
</evidence>
<dbReference type="PROSITE" id="PS52004">
    <property type="entry name" value="KS3_2"/>
    <property type="match status" value="1"/>
</dbReference>
<evidence type="ECO:0000259" key="7">
    <source>
        <dbReference type="PROSITE" id="PS52019"/>
    </source>
</evidence>
<keyword evidence="1" id="KW-0596">Phosphopantetheine</keyword>
<dbReference type="GO" id="GO:0004315">
    <property type="term" value="F:3-oxoacyl-[acyl-carrier-protein] synthase activity"/>
    <property type="evidence" value="ECO:0007669"/>
    <property type="project" value="InterPro"/>
</dbReference>
<dbReference type="InterPro" id="IPR036736">
    <property type="entry name" value="ACP-like_sf"/>
</dbReference>
<feature type="domain" description="Carrier" evidence="5">
    <location>
        <begin position="1424"/>
        <end position="1499"/>
    </location>
</feature>
<dbReference type="RefSeq" id="WP_165566372.1">
    <property type="nucleotide sequence ID" value="NZ_SAYU02000015.1"/>
</dbReference>